<feature type="signal peptide" evidence="5">
    <location>
        <begin position="1"/>
        <end position="34"/>
    </location>
</feature>
<name>A0A813I183_POLGL</name>
<feature type="chain" id="PRO_5032555813" description="Bifunctional lysine-specific demethylase and histidyl-hydroxylase" evidence="5">
    <location>
        <begin position="35"/>
        <end position="598"/>
    </location>
</feature>
<dbReference type="GO" id="GO:0032453">
    <property type="term" value="F:histone H3K4 demethylase activity"/>
    <property type="evidence" value="ECO:0007669"/>
    <property type="project" value="TreeGrafter"/>
</dbReference>
<comment type="cofactor">
    <cofactor evidence="3">
        <name>Fe(2+)</name>
        <dbReference type="ChEBI" id="CHEBI:29033"/>
    </cofactor>
    <text evidence="3">Binds 1 Fe(2+) ion per subunit.</text>
</comment>
<feature type="region of interest" description="Disordered" evidence="4">
    <location>
        <begin position="550"/>
        <end position="570"/>
    </location>
</feature>
<dbReference type="InterPro" id="IPR039994">
    <property type="entry name" value="NO66-like"/>
</dbReference>
<keyword evidence="2 3" id="KW-0408">Iron</keyword>
<dbReference type="EMBL" id="CAJNNV010033386">
    <property type="protein sequence ID" value="CAE8643547.1"/>
    <property type="molecule type" value="Genomic_DNA"/>
</dbReference>
<dbReference type="GO" id="GO:0005730">
    <property type="term" value="C:nucleolus"/>
    <property type="evidence" value="ECO:0007669"/>
    <property type="project" value="TreeGrafter"/>
</dbReference>
<dbReference type="OrthoDB" id="425950at2759"/>
<keyword evidence="3" id="KW-0560">Oxidoreductase</keyword>
<dbReference type="GO" id="GO:0051864">
    <property type="term" value="F:histone H3K36 demethylase activity"/>
    <property type="evidence" value="ECO:0007669"/>
    <property type="project" value="TreeGrafter"/>
</dbReference>
<evidence type="ECO:0000256" key="3">
    <source>
        <dbReference type="RuleBase" id="RU366061"/>
    </source>
</evidence>
<comment type="caution">
    <text evidence="7">The sequence shown here is derived from an EMBL/GenBank/DDBJ whole genome shotgun (WGS) entry which is preliminary data.</text>
</comment>
<sequence length="598" mass="65893">MISGVCSPWRLESGFVGIRKAWLIFLLLAAPGSAGPDILERFVEPTTRQDFFADIYEQRWEYFPHNHSLLPISLSQVSEWIAAHGDSKEEVVETLQHPVDARSFEPMKKRPKPLQRIQDAFLQGFSMVINSLHRWSEPGLRLAQELFNAADLPVDVYMYLTPPHSSSYGLHSDVMDAFMVQLQGSKRWKVCDLPQWMLEGDKFNGEPPPGAKCEEITLRGGDVLYLPFGTLHQASTDEELSMHLTVNIERQYYVWGSLLQGALHKLVDADLRVEMFQFSEDDSPTPLAKVIQQLARAVPKLQRVPGFSLTLPGGSSALWLTRPLCSLDEPEPSRGPEASPTAGYLEQLAGEFQLVVAEVAAAVDHQQQLGAKRLRIGQSQLTLSEALGLLQGPAAVDQALPWVLQLARFHSLMHFRAGAGDAADKLLPVPELFSSLAAARAHLGHDGISVLRQATARKLSDVASWSNNNNDNDNRSSAQLRFRRHPQLRAVLLREEAITQGQGLSTAIATLLLNSGENSLEIRQQELPAILFCLGLFGDSTSRGRSFLAEEVPGSSGSADNNNNHNNQASGKNLTMKLLQKLLAKGALQIVHPGLSEA</sequence>
<dbReference type="EC" id="1.14.11.-" evidence="3"/>
<dbReference type="AlphaFoldDB" id="A0A813I183"/>
<evidence type="ECO:0000313" key="7">
    <source>
        <dbReference type="EMBL" id="CAE8643547.1"/>
    </source>
</evidence>
<evidence type="ECO:0000256" key="1">
    <source>
        <dbReference type="ARBA" id="ARBA00022723"/>
    </source>
</evidence>
<dbReference type="SUPFAM" id="SSF51197">
    <property type="entry name" value="Clavaminate synthase-like"/>
    <property type="match status" value="1"/>
</dbReference>
<evidence type="ECO:0000259" key="6">
    <source>
        <dbReference type="PROSITE" id="PS51184"/>
    </source>
</evidence>
<keyword evidence="3" id="KW-0805">Transcription regulation</keyword>
<organism evidence="7 8">
    <name type="scientific">Polarella glacialis</name>
    <name type="common">Dinoflagellate</name>
    <dbReference type="NCBI Taxonomy" id="89957"/>
    <lineage>
        <taxon>Eukaryota</taxon>
        <taxon>Sar</taxon>
        <taxon>Alveolata</taxon>
        <taxon>Dinophyceae</taxon>
        <taxon>Suessiales</taxon>
        <taxon>Suessiaceae</taxon>
        <taxon>Polarella</taxon>
    </lineage>
</organism>
<proteinExistence type="inferred from homology"/>
<comment type="function">
    <text evidence="3">Oxygenase that can act as both a histone lysine demethylase and a ribosomal histidine hydroxylase.</text>
</comment>
<evidence type="ECO:0000256" key="5">
    <source>
        <dbReference type="SAM" id="SignalP"/>
    </source>
</evidence>
<keyword evidence="3" id="KW-0223">Dioxygenase</keyword>
<gene>
    <name evidence="7" type="ORF">PGLA1383_LOCUS57869</name>
</gene>
<protein>
    <recommendedName>
        <fullName evidence="3">Bifunctional lysine-specific demethylase and histidyl-hydroxylase</fullName>
        <ecNumber evidence="3">1.14.11.-</ecNumber>
    </recommendedName>
</protein>
<reference evidence="7" key="1">
    <citation type="submission" date="2021-02" db="EMBL/GenBank/DDBJ databases">
        <authorList>
            <person name="Dougan E. K."/>
            <person name="Rhodes N."/>
            <person name="Thang M."/>
            <person name="Chan C."/>
        </authorList>
    </citation>
    <scope>NUCLEOTIDE SEQUENCE</scope>
</reference>
<dbReference type="InterPro" id="IPR003347">
    <property type="entry name" value="JmjC_dom"/>
</dbReference>
<evidence type="ECO:0000256" key="2">
    <source>
        <dbReference type="ARBA" id="ARBA00023004"/>
    </source>
</evidence>
<keyword evidence="1 3" id="KW-0479">Metal-binding</keyword>
<evidence type="ECO:0000313" key="8">
    <source>
        <dbReference type="Proteomes" id="UP000654075"/>
    </source>
</evidence>
<keyword evidence="3" id="KW-0539">Nucleus</keyword>
<keyword evidence="3" id="KW-0804">Transcription</keyword>
<dbReference type="PROSITE" id="PS51184">
    <property type="entry name" value="JMJC"/>
    <property type="match status" value="1"/>
</dbReference>
<keyword evidence="5" id="KW-0732">Signal</keyword>
<feature type="domain" description="JmjC" evidence="6">
    <location>
        <begin position="138"/>
        <end position="265"/>
    </location>
</feature>
<dbReference type="Gene3D" id="2.60.120.650">
    <property type="entry name" value="Cupin"/>
    <property type="match status" value="1"/>
</dbReference>
<accession>A0A813I183</accession>
<dbReference type="PANTHER" id="PTHR13096">
    <property type="entry name" value="MINA53 MYC INDUCED NUCLEAR ANTIGEN"/>
    <property type="match status" value="1"/>
</dbReference>
<evidence type="ECO:0000256" key="4">
    <source>
        <dbReference type="SAM" id="MobiDB-lite"/>
    </source>
</evidence>
<keyword evidence="8" id="KW-1185">Reference proteome</keyword>
<dbReference type="OMA" id="DAFMVQL"/>
<dbReference type="PANTHER" id="PTHR13096:SF8">
    <property type="entry name" value="RIBOSOMAL OXYGENASE 1"/>
    <property type="match status" value="1"/>
</dbReference>
<dbReference type="GO" id="GO:0005506">
    <property type="term" value="F:iron ion binding"/>
    <property type="evidence" value="ECO:0007669"/>
    <property type="project" value="UniProtKB-UniRule"/>
</dbReference>
<dbReference type="Proteomes" id="UP000654075">
    <property type="component" value="Unassembled WGS sequence"/>
</dbReference>
<comment type="subcellular location">
    <subcellularLocation>
        <location evidence="3">Nucleus</location>
    </subcellularLocation>
</comment>
<comment type="similarity">
    <text evidence="3">Belongs to the ROX family.</text>
</comment>
<dbReference type="Pfam" id="PF08007">
    <property type="entry name" value="JmjC_2"/>
    <property type="match status" value="1"/>
</dbReference>